<dbReference type="EnsemblPlants" id="OMERI08G00490.1">
    <property type="protein sequence ID" value="OMERI08G00490.1"/>
    <property type="gene ID" value="OMERI08G00490"/>
</dbReference>
<accession>A0A0E0EGQ8</accession>
<feature type="region of interest" description="Disordered" evidence="1">
    <location>
        <begin position="22"/>
        <end position="46"/>
    </location>
</feature>
<dbReference type="PROSITE" id="PS51257">
    <property type="entry name" value="PROKAR_LIPOPROTEIN"/>
    <property type="match status" value="1"/>
</dbReference>
<dbReference type="HOGENOM" id="CLU_2417010_0_0_1"/>
<proteinExistence type="predicted"/>
<dbReference type="Proteomes" id="UP000008021">
    <property type="component" value="Chromosome 8"/>
</dbReference>
<name>A0A0E0EGQ8_9ORYZ</name>
<evidence type="ECO:0000313" key="2">
    <source>
        <dbReference type="EnsemblPlants" id="OMERI08G00490.1"/>
    </source>
</evidence>
<reference evidence="2" key="1">
    <citation type="submission" date="2015-04" db="UniProtKB">
        <authorList>
            <consortium name="EnsemblPlants"/>
        </authorList>
    </citation>
    <scope>IDENTIFICATION</scope>
</reference>
<evidence type="ECO:0000256" key="1">
    <source>
        <dbReference type="SAM" id="MobiDB-lite"/>
    </source>
</evidence>
<evidence type="ECO:0000313" key="3">
    <source>
        <dbReference type="Proteomes" id="UP000008021"/>
    </source>
</evidence>
<dbReference type="AlphaFoldDB" id="A0A0E0EGQ8"/>
<reference evidence="2" key="2">
    <citation type="submission" date="2018-05" db="EMBL/GenBank/DDBJ databases">
        <title>OmerRS3 (Oryza meridionalis Reference Sequence Version 3).</title>
        <authorList>
            <person name="Zhang J."/>
            <person name="Kudrna D."/>
            <person name="Lee S."/>
            <person name="Talag J."/>
            <person name="Welchert J."/>
            <person name="Wing R.A."/>
        </authorList>
    </citation>
    <scope>NUCLEOTIDE SEQUENCE [LARGE SCALE GENOMIC DNA]</scope>
    <source>
        <strain evidence="2">cv. OR44</strain>
    </source>
</reference>
<organism evidence="2">
    <name type="scientific">Oryza meridionalis</name>
    <dbReference type="NCBI Taxonomy" id="40149"/>
    <lineage>
        <taxon>Eukaryota</taxon>
        <taxon>Viridiplantae</taxon>
        <taxon>Streptophyta</taxon>
        <taxon>Embryophyta</taxon>
        <taxon>Tracheophyta</taxon>
        <taxon>Spermatophyta</taxon>
        <taxon>Magnoliopsida</taxon>
        <taxon>Liliopsida</taxon>
        <taxon>Poales</taxon>
        <taxon>Poaceae</taxon>
        <taxon>BOP clade</taxon>
        <taxon>Oryzoideae</taxon>
        <taxon>Oryzeae</taxon>
        <taxon>Oryzinae</taxon>
        <taxon>Oryza</taxon>
    </lineage>
</organism>
<sequence>MDGRCASTSPLALVAGCLRRRPRRRTNPFPAARRTQPPHRWAAPRPDGIPRCPFVASLLLASVAVSERVRAAMEETRRGWSDVRGESTTSRR</sequence>
<keyword evidence="3" id="KW-1185">Reference proteome</keyword>
<dbReference type="Gramene" id="OMERI08G00490.1">
    <property type="protein sequence ID" value="OMERI08G00490.1"/>
    <property type="gene ID" value="OMERI08G00490"/>
</dbReference>
<protein>
    <submittedName>
        <fullName evidence="2">Uncharacterized protein</fullName>
    </submittedName>
</protein>